<dbReference type="Proteomes" id="UP000828651">
    <property type="component" value="Segment"/>
</dbReference>
<evidence type="ECO:0000313" key="2">
    <source>
        <dbReference type="Proteomes" id="UP000828651"/>
    </source>
</evidence>
<sequence>MTATAYKVTLSIKTATSLNIPLFNNTVCVLIG</sequence>
<accession>A0AAE7XSH5</accession>
<gene>
    <name evidence="1" type="ORF">101101UKE1_058</name>
</gene>
<evidence type="ECO:0000313" key="1">
    <source>
        <dbReference type="EMBL" id="QZI78693.1"/>
    </source>
</evidence>
<protein>
    <submittedName>
        <fullName evidence="1">Uncharacterized protein</fullName>
    </submittedName>
</protein>
<proteinExistence type="predicted"/>
<organism evidence="1 2">
    <name type="scientific">Escherichia phage vB_EcoP-101101UKE1</name>
    <dbReference type="NCBI Taxonomy" id="2865789"/>
    <lineage>
        <taxon>Viruses</taxon>
        <taxon>Duplodnaviria</taxon>
        <taxon>Heunggongvirae</taxon>
        <taxon>Uroviricota</taxon>
        <taxon>Caudoviricetes</taxon>
        <taxon>Autographivirales</taxon>
        <taxon>Autosignataviridae</taxon>
        <taxon>Molineuxvirinae</taxon>
        <taxon>Vectrevirus</taxon>
        <taxon>Vectrevirus P101101UKE1</taxon>
    </lineage>
</organism>
<name>A0AAE7XSH5_9CAUD</name>
<reference evidence="1 2" key="1">
    <citation type="submission" date="2021-05" db="EMBL/GenBank/DDBJ databases">
        <title>Naturally bred epsilon2 phages have an improved host range and effectivity in uropathogenic E. coli over their ancestor phages.</title>
        <authorList>
            <person name="Saez D."/>
            <person name="Loose M."/>
            <person name="Mutti M."/>
            <person name="Visram Z."/>
            <person name="Hitzenhammer E."/>
            <person name="Dippel D."/>
            <person name="Tisakova L."/>
            <person name="Schertler S."/>
            <person name="Wittmann J."/>
            <person name="Corsini L."/>
            <person name="Wagenlehner F."/>
        </authorList>
    </citation>
    <scope>NUCLEOTIDE SEQUENCE [LARGE SCALE GENOMIC DNA]</scope>
</reference>
<dbReference type="EMBL" id="MZ234012">
    <property type="protein sequence ID" value="QZI78693.1"/>
    <property type="molecule type" value="Genomic_DNA"/>
</dbReference>
<keyword evidence="2" id="KW-1185">Reference proteome</keyword>